<dbReference type="EMBL" id="WNLA01000008">
    <property type="protein sequence ID" value="MTW03161.1"/>
    <property type="molecule type" value="Genomic_DNA"/>
</dbReference>
<sequence length="1094" mass="120566">MSENGFRFGDWQIDPDSNTLRNGDTAAAVEPKAMDVLRYLCRHAGAVIPPEELLQACWGNAELGDNPIHKAITQLRRALGDSASEPRYIETVRKRGYRAIAPVLSEEAALEGSWQQGSPFRGLESFQESHAAIFFGRMQATAQLRELVLQQASEGCAMALVLGPSGSGKTSLVRAGLLPGLMASRTGSGEPVALACTLYMDCADLADGNLFQALAAVLIDAEVGGQLLFAGDNAEGLGRWLESSDAETIAGRLREASGRIKIGLFVDRLEAIFRAPGVTDEIRVRFIAVLEHLARSKAVLVMLACRNDFYPEVIALPALMALKARGGHFDLNPPDGAEIAQMVRMPAKVAGLKFEVDPATGASLDDVLCDAARGSPDTLPLLQYTLNELYRQRAEDGTLRLETLRQLGGIEGAIAVRAEQVVASLNSTKARALPRVLSLIVDVSEKQGTVTARRIPWSALPDTDANELLQALVEARLFVSELSGNVPCFGMAHEALLRRWPRVSEWIEQHRHALQLRTRISIDADKWVAAGKPRDLLLPPGSRINQAANLIVLDGFSLSAQEQEYIVTSQRRAKLSERLRVGIMIMICLLAVLAGVLGITAKRAQANAEQHRIEAEGLMSYMLGDFVDKLRPLGKLALLSDVSNKALTYLTASDNQDLSSTAQMQRVKALQLIADVNIAKNAPEVASQALQASETMLAAWEKNAKPTKDLLRLKMANAFLLGQIYLNKNELGEAQRYFMDYDKFSVQLIALNPTDADGWLEQSYAQNNLGSVAVRRGNFKEAIPHFEKSVELKRRVLAKIPNGREVRLELANSLSWLGSSLSRQGELISAAKYIQEQKSLLETMHAESPNDTTISYRLAIAQAFSADLRFIQGEIPSAGSELRQAEKIMKDLTAIDSSNKNWEFALLRVQLRLIDTDIDSKKEKEGLDRLDILLKRLEALMASAPKRSDFAVMNARALYKKAHFLANAEEFVLARHAVNNSIATLQQQHEQNKSDASILAYLSEAILIDADLSLDEKKPAESISKCKKVQNILQPFSENTKDYWIIAPYIRSFACTGDIEKVKPQQRLLSDMSYAERNHLQYLVTHAHRKESNE</sequence>
<dbReference type="Pfam" id="PF20703">
    <property type="entry name" value="nSTAND1"/>
    <property type="match status" value="1"/>
</dbReference>
<comment type="caution">
    <text evidence="5">The sequence shown here is derived from an EMBL/GenBank/DDBJ whole genome shotgun (WGS) entry which is preliminary data.</text>
</comment>
<dbReference type="OrthoDB" id="1971692at2"/>
<dbReference type="InterPro" id="IPR049052">
    <property type="entry name" value="nSTAND1"/>
</dbReference>
<evidence type="ECO:0000256" key="1">
    <source>
        <dbReference type="ARBA" id="ARBA00023125"/>
    </source>
</evidence>
<dbReference type="GO" id="GO:0006355">
    <property type="term" value="P:regulation of DNA-templated transcription"/>
    <property type="evidence" value="ECO:0007669"/>
    <property type="project" value="InterPro"/>
</dbReference>
<gene>
    <name evidence="5" type="ORF">GM668_13820</name>
</gene>
<dbReference type="Pfam" id="PF13181">
    <property type="entry name" value="TPR_8"/>
    <property type="match status" value="1"/>
</dbReference>
<organism evidence="5 6">
    <name type="scientific">Pseudoduganella ginsengisoli</name>
    <dbReference type="NCBI Taxonomy" id="1462440"/>
    <lineage>
        <taxon>Bacteria</taxon>
        <taxon>Pseudomonadati</taxon>
        <taxon>Pseudomonadota</taxon>
        <taxon>Betaproteobacteria</taxon>
        <taxon>Burkholderiales</taxon>
        <taxon>Oxalobacteraceae</taxon>
        <taxon>Telluria group</taxon>
        <taxon>Pseudoduganella</taxon>
    </lineage>
</organism>
<dbReference type="Pfam" id="PF00486">
    <property type="entry name" value="Trans_reg_C"/>
    <property type="match status" value="1"/>
</dbReference>
<protein>
    <submittedName>
        <fullName evidence="5">Tetratricopeptide repeat protein</fullName>
    </submittedName>
</protein>
<dbReference type="SUPFAM" id="SSF46894">
    <property type="entry name" value="C-terminal effector domain of the bipartite response regulators"/>
    <property type="match status" value="1"/>
</dbReference>
<evidence type="ECO:0000256" key="3">
    <source>
        <dbReference type="PROSITE-ProRule" id="PRU01091"/>
    </source>
</evidence>
<dbReference type="Proteomes" id="UP000484015">
    <property type="component" value="Unassembled WGS sequence"/>
</dbReference>
<dbReference type="GO" id="GO:0003677">
    <property type="term" value="F:DNA binding"/>
    <property type="evidence" value="ECO:0007669"/>
    <property type="project" value="UniProtKB-UniRule"/>
</dbReference>
<dbReference type="SMART" id="SM00028">
    <property type="entry name" value="TPR"/>
    <property type="match status" value="2"/>
</dbReference>
<dbReference type="SUPFAM" id="SSF48452">
    <property type="entry name" value="TPR-like"/>
    <property type="match status" value="1"/>
</dbReference>
<accession>A0A6L6Q1D4</accession>
<evidence type="ECO:0000256" key="2">
    <source>
        <dbReference type="PROSITE-ProRule" id="PRU00339"/>
    </source>
</evidence>
<dbReference type="AlphaFoldDB" id="A0A6L6Q1D4"/>
<dbReference type="InterPro" id="IPR001867">
    <property type="entry name" value="OmpR/PhoB-type_DNA-bd"/>
</dbReference>
<dbReference type="RefSeq" id="WP_155439551.1">
    <property type="nucleotide sequence ID" value="NZ_WNLA01000008.1"/>
</dbReference>
<dbReference type="SUPFAM" id="SSF52540">
    <property type="entry name" value="P-loop containing nucleoside triphosphate hydrolases"/>
    <property type="match status" value="1"/>
</dbReference>
<evidence type="ECO:0000313" key="5">
    <source>
        <dbReference type="EMBL" id="MTW03161.1"/>
    </source>
</evidence>
<reference evidence="5 6" key="1">
    <citation type="submission" date="2019-11" db="EMBL/GenBank/DDBJ databases">
        <title>Type strains purchased from KCTC, JCM and DSMZ.</title>
        <authorList>
            <person name="Lu H."/>
        </authorList>
    </citation>
    <scope>NUCLEOTIDE SEQUENCE [LARGE SCALE GENOMIC DNA]</scope>
    <source>
        <strain evidence="5 6">KCTC 42409</strain>
    </source>
</reference>
<keyword evidence="1 3" id="KW-0238">DNA-binding</keyword>
<name>A0A6L6Q1D4_9BURK</name>
<dbReference type="PROSITE" id="PS50005">
    <property type="entry name" value="TPR"/>
    <property type="match status" value="1"/>
</dbReference>
<dbReference type="InterPro" id="IPR011990">
    <property type="entry name" value="TPR-like_helical_dom_sf"/>
</dbReference>
<dbReference type="PANTHER" id="PTHR47691:SF3">
    <property type="entry name" value="HTH-TYPE TRANSCRIPTIONAL REGULATOR RV0890C-RELATED"/>
    <property type="match status" value="1"/>
</dbReference>
<dbReference type="SMART" id="SM00862">
    <property type="entry name" value="Trans_reg_C"/>
    <property type="match status" value="1"/>
</dbReference>
<dbReference type="GO" id="GO:0000160">
    <property type="term" value="P:phosphorelay signal transduction system"/>
    <property type="evidence" value="ECO:0007669"/>
    <property type="project" value="InterPro"/>
</dbReference>
<dbReference type="Gene3D" id="1.10.10.10">
    <property type="entry name" value="Winged helix-like DNA-binding domain superfamily/Winged helix DNA-binding domain"/>
    <property type="match status" value="1"/>
</dbReference>
<dbReference type="InterPro" id="IPR019734">
    <property type="entry name" value="TPR_rpt"/>
</dbReference>
<evidence type="ECO:0000313" key="6">
    <source>
        <dbReference type="Proteomes" id="UP000484015"/>
    </source>
</evidence>
<dbReference type="InterPro" id="IPR016032">
    <property type="entry name" value="Sig_transdc_resp-reg_C-effctor"/>
</dbReference>
<dbReference type="Gene3D" id="1.25.40.10">
    <property type="entry name" value="Tetratricopeptide repeat domain"/>
    <property type="match status" value="1"/>
</dbReference>
<feature type="DNA-binding region" description="OmpR/PhoB-type" evidence="3">
    <location>
        <begin position="3"/>
        <end position="101"/>
    </location>
</feature>
<proteinExistence type="predicted"/>
<dbReference type="CDD" id="cd00383">
    <property type="entry name" value="trans_reg_C"/>
    <property type="match status" value="1"/>
</dbReference>
<dbReference type="PANTHER" id="PTHR47691">
    <property type="entry name" value="REGULATOR-RELATED"/>
    <property type="match status" value="1"/>
</dbReference>
<dbReference type="InterPro" id="IPR036388">
    <property type="entry name" value="WH-like_DNA-bd_sf"/>
</dbReference>
<keyword evidence="6" id="KW-1185">Reference proteome</keyword>
<keyword evidence="2" id="KW-0802">TPR repeat</keyword>
<dbReference type="PROSITE" id="PS51755">
    <property type="entry name" value="OMPR_PHOB"/>
    <property type="match status" value="1"/>
</dbReference>
<evidence type="ECO:0000259" key="4">
    <source>
        <dbReference type="PROSITE" id="PS51755"/>
    </source>
</evidence>
<dbReference type="InterPro" id="IPR027417">
    <property type="entry name" value="P-loop_NTPase"/>
</dbReference>
<feature type="domain" description="OmpR/PhoB-type" evidence="4">
    <location>
        <begin position="3"/>
        <end position="101"/>
    </location>
</feature>
<feature type="repeat" description="TPR" evidence="2">
    <location>
        <begin position="763"/>
        <end position="796"/>
    </location>
</feature>